<evidence type="ECO:0000313" key="2">
    <source>
        <dbReference type="Proteomes" id="UP001497680"/>
    </source>
</evidence>
<evidence type="ECO:0000313" key="1">
    <source>
        <dbReference type="EMBL" id="KAI6084617.1"/>
    </source>
</evidence>
<proteinExistence type="predicted"/>
<organism evidence="1 2">
    <name type="scientific">Hypoxylon rubiginosum</name>
    <dbReference type="NCBI Taxonomy" id="110542"/>
    <lineage>
        <taxon>Eukaryota</taxon>
        <taxon>Fungi</taxon>
        <taxon>Dikarya</taxon>
        <taxon>Ascomycota</taxon>
        <taxon>Pezizomycotina</taxon>
        <taxon>Sordariomycetes</taxon>
        <taxon>Xylariomycetidae</taxon>
        <taxon>Xylariales</taxon>
        <taxon>Hypoxylaceae</taxon>
        <taxon>Hypoxylon</taxon>
    </lineage>
</organism>
<sequence length="357" mass="39282">MVQKSTAMMPSGNPKPRPTRTSNSIVWRYASGRDFTAGDFVSSVRFVWDSNQTQIFRDFLMKVGPGFKNADITPLLIDLNLDGFERILNDHGENVHSMIVEKVCRKLKATADRIDHKVLLEASRRYNGTKPAIIEDDDETIPVKEEVSTENIKSSKSAPVVKKEVPPKAPHRSSNPSYEKVSAPSSIPKQKVKPMEQTHPFLKIPKPKVAPAPPALRSNVKRGPESSPPSIFSASPAVSSPATPPTPTPAAKVKSEQPWPRLDLLGLQNQRPPPVPPKLPKNPKATELHQATKRLNAILSAADEATKSVKFALRDIGQSEAKEDMVTLLLDMAKAFCDVQVAAEDLEDMARENEAKD</sequence>
<protein>
    <submittedName>
        <fullName evidence="1">Uncharacterized protein</fullName>
    </submittedName>
</protein>
<accession>A0ACC0CVV2</accession>
<dbReference type="Proteomes" id="UP001497680">
    <property type="component" value="Unassembled WGS sequence"/>
</dbReference>
<comment type="caution">
    <text evidence="1">The sequence shown here is derived from an EMBL/GenBank/DDBJ whole genome shotgun (WGS) entry which is preliminary data.</text>
</comment>
<keyword evidence="2" id="KW-1185">Reference proteome</keyword>
<dbReference type="EMBL" id="MU394334">
    <property type="protein sequence ID" value="KAI6084617.1"/>
    <property type="molecule type" value="Genomic_DNA"/>
</dbReference>
<name>A0ACC0CVV2_9PEZI</name>
<reference evidence="1 2" key="1">
    <citation type="journal article" date="2022" name="New Phytol.">
        <title>Ecological generalism drives hyperdiversity of secondary metabolite gene clusters in xylarialean endophytes.</title>
        <authorList>
            <person name="Franco M.E.E."/>
            <person name="Wisecaver J.H."/>
            <person name="Arnold A.E."/>
            <person name="Ju Y.M."/>
            <person name="Slot J.C."/>
            <person name="Ahrendt S."/>
            <person name="Moore L.P."/>
            <person name="Eastman K.E."/>
            <person name="Scott K."/>
            <person name="Konkel Z."/>
            <person name="Mondo S.J."/>
            <person name="Kuo A."/>
            <person name="Hayes R.D."/>
            <person name="Haridas S."/>
            <person name="Andreopoulos B."/>
            <person name="Riley R."/>
            <person name="LaButti K."/>
            <person name="Pangilinan J."/>
            <person name="Lipzen A."/>
            <person name="Amirebrahimi M."/>
            <person name="Yan J."/>
            <person name="Adam C."/>
            <person name="Keymanesh K."/>
            <person name="Ng V."/>
            <person name="Louie K."/>
            <person name="Northen T."/>
            <person name="Drula E."/>
            <person name="Henrissat B."/>
            <person name="Hsieh H.M."/>
            <person name="Youens-Clark K."/>
            <person name="Lutzoni F."/>
            <person name="Miadlikowska J."/>
            <person name="Eastwood D.C."/>
            <person name="Hamelin R.C."/>
            <person name="Grigoriev I.V."/>
            <person name="U'Ren J.M."/>
        </authorList>
    </citation>
    <scope>NUCLEOTIDE SEQUENCE [LARGE SCALE GENOMIC DNA]</scope>
    <source>
        <strain evidence="1 2">ER1909</strain>
    </source>
</reference>
<gene>
    <name evidence="1" type="ORF">F4821DRAFT_167013</name>
</gene>